<evidence type="ECO:0000256" key="1">
    <source>
        <dbReference type="PIRNR" id="PIRNR033490"/>
    </source>
</evidence>
<keyword evidence="1" id="KW-0255">Endonuclease</keyword>
<comment type="similarity">
    <text evidence="1">Belongs to the PemK/MazF family.</text>
</comment>
<dbReference type="Gene3D" id="2.30.30.110">
    <property type="match status" value="1"/>
</dbReference>
<evidence type="ECO:0000313" key="2">
    <source>
        <dbReference type="EMBL" id="KPD26412.1"/>
    </source>
</evidence>
<dbReference type="Proteomes" id="UP000053099">
    <property type="component" value="Unassembled WGS sequence"/>
</dbReference>
<dbReference type="PIRSF" id="PIRSF033490">
    <property type="entry name" value="MazF"/>
    <property type="match status" value="1"/>
</dbReference>
<dbReference type="GO" id="GO:0006402">
    <property type="term" value="P:mRNA catabolic process"/>
    <property type="evidence" value="ECO:0007669"/>
    <property type="project" value="TreeGrafter"/>
</dbReference>
<protein>
    <recommendedName>
        <fullName evidence="1">mRNA interferase</fullName>
        <ecNumber evidence="1">3.1.-.-</ecNumber>
    </recommendedName>
</protein>
<dbReference type="GO" id="GO:0003677">
    <property type="term" value="F:DNA binding"/>
    <property type="evidence" value="ECO:0007669"/>
    <property type="project" value="InterPro"/>
</dbReference>
<reference evidence="2 3" key="1">
    <citation type="submission" date="2015-09" db="EMBL/GenBank/DDBJ databases">
        <title>Draft genome sequence of Thermus scotoductus strain K1 isolated from a geothermal spring in Nagorno-Karabakh, Armenia.</title>
        <authorList>
            <person name="Saghatelyan A."/>
            <person name="Poghosyan L."/>
            <person name="Panosyan H."/>
            <person name="Birkeland N.-K."/>
        </authorList>
    </citation>
    <scope>NUCLEOTIDE SEQUENCE [LARGE SCALE GENOMIC DNA]</scope>
    <source>
        <strain evidence="2 3">K1</strain>
    </source>
</reference>
<dbReference type="GO" id="GO:0016787">
    <property type="term" value="F:hydrolase activity"/>
    <property type="evidence" value="ECO:0007669"/>
    <property type="project" value="UniProtKB-KW"/>
</dbReference>
<dbReference type="Pfam" id="PF02452">
    <property type="entry name" value="PemK_toxin"/>
    <property type="match status" value="1"/>
</dbReference>
<dbReference type="InterPro" id="IPR003477">
    <property type="entry name" value="PemK-like"/>
</dbReference>
<comment type="caution">
    <text evidence="2">The sequence shown here is derived from an EMBL/GenBank/DDBJ whole genome shotgun (WGS) entry which is preliminary data.</text>
</comment>
<dbReference type="AlphaFoldDB" id="A0A0N0IPW0"/>
<comment type="function">
    <text evidence="1">Toxic component of a type II toxin-antitoxin (TA) system.</text>
</comment>
<dbReference type="GO" id="GO:0016075">
    <property type="term" value="P:rRNA catabolic process"/>
    <property type="evidence" value="ECO:0007669"/>
    <property type="project" value="TreeGrafter"/>
</dbReference>
<keyword evidence="1" id="KW-0378">Hydrolase</keyword>
<evidence type="ECO:0000313" key="3">
    <source>
        <dbReference type="Proteomes" id="UP000053099"/>
    </source>
</evidence>
<sequence length="113" mass="12610">MELRRGDILLVDFDPGSPGEAAKVRPAILVTNDVANAYSPVVVVVPLTSNISRIYPFELFLPADRTGLDRDSKAQVQLIRHVHRRRVRAHLGTLPGDLLEALDIRIREHLGLE</sequence>
<organism evidence="2 3">
    <name type="scientific">Thermus scotoductus</name>
    <dbReference type="NCBI Taxonomy" id="37636"/>
    <lineage>
        <taxon>Bacteria</taxon>
        <taxon>Thermotogati</taxon>
        <taxon>Deinococcota</taxon>
        <taxon>Deinococci</taxon>
        <taxon>Thermales</taxon>
        <taxon>Thermaceae</taxon>
        <taxon>Thermus</taxon>
    </lineage>
</organism>
<dbReference type="EC" id="3.1.-.-" evidence="1"/>
<dbReference type="PANTHER" id="PTHR33988">
    <property type="entry name" value="ENDORIBONUCLEASE MAZF-RELATED"/>
    <property type="match status" value="1"/>
</dbReference>
<accession>A0A0N0IPW0</accession>
<gene>
    <name evidence="2" type="ORF">AN926_10145</name>
</gene>
<name>A0A0N0IPW0_THESC</name>
<dbReference type="PATRIC" id="fig|37636.3.peg.1499"/>
<proteinExistence type="inferred from homology"/>
<dbReference type="SUPFAM" id="SSF50118">
    <property type="entry name" value="Cell growth inhibitor/plasmid maintenance toxic component"/>
    <property type="match status" value="1"/>
</dbReference>
<dbReference type="PANTHER" id="PTHR33988:SF1">
    <property type="entry name" value="ENDORIBONUCLEASE MAZF7-RELATED"/>
    <property type="match status" value="1"/>
</dbReference>
<dbReference type="EMBL" id="LJJR01000040">
    <property type="protein sequence ID" value="KPD26412.1"/>
    <property type="molecule type" value="Genomic_DNA"/>
</dbReference>
<keyword evidence="1" id="KW-0540">Nuclease</keyword>
<dbReference type="GO" id="GO:0004521">
    <property type="term" value="F:RNA endonuclease activity"/>
    <property type="evidence" value="ECO:0007669"/>
    <property type="project" value="TreeGrafter"/>
</dbReference>
<dbReference type="InterPro" id="IPR011067">
    <property type="entry name" value="Plasmid_toxin/cell-grow_inhib"/>
</dbReference>